<dbReference type="NCBIfam" id="TIGR03361">
    <property type="entry name" value="VI_Rhs_Vgr"/>
    <property type="match status" value="1"/>
</dbReference>
<accession>A0A1C6YX88</accession>
<dbReference type="Gene3D" id="4.10.220.110">
    <property type="match status" value="1"/>
</dbReference>
<proteinExistence type="inferred from homology"/>
<dbReference type="InterPro" id="IPR050708">
    <property type="entry name" value="T6SS_VgrG/RHS"/>
</dbReference>
<protein>
    <submittedName>
        <fullName evidence="4">Type VI secretion system secreted protein VgrG</fullName>
    </submittedName>
</protein>
<evidence type="ECO:0000256" key="1">
    <source>
        <dbReference type="ARBA" id="ARBA00005558"/>
    </source>
</evidence>
<evidence type="ECO:0000259" key="2">
    <source>
        <dbReference type="Pfam" id="PF04717"/>
    </source>
</evidence>
<gene>
    <name evidence="4" type="ORF">BN1044_00938</name>
</gene>
<dbReference type="Pfam" id="PF22178">
    <property type="entry name" value="Gp5_trimer_C"/>
    <property type="match status" value="1"/>
</dbReference>
<dbReference type="Pfam" id="PF04717">
    <property type="entry name" value="Phage_base_V"/>
    <property type="match status" value="1"/>
</dbReference>
<dbReference type="EMBL" id="FMIQ01000014">
    <property type="protein sequence ID" value="SCM51476.1"/>
    <property type="molecule type" value="Genomic_DNA"/>
</dbReference>
<dbReference type="Proteomes" id="UP000094844">
    <property type="component" value="Unassembled WGS sequence"/>
</dbReference>
<reference evidence="4 5" key="1">
    <citation type="submission" date="2016-09" db="EMBL/GenBank/DDBJ databases">
        <authorList>
            <person name="Capua I."/>
            <person name="De Benedictis P."/>
            <person name="Joannis T."/>
            <person name="Lombin L.H."/>
            <person name="Cattoli G."/>
        </authorList>
    </citation>
    <scope>NUCLEOTIDE SEQUENCE [LARGE SCALE GENOMIC DNA]</scope>
    <source>
        <strain evidence="4 5">GB001</strain>
    </source>
</reference>
<feature type="domain" description="Gp5/Type VI secretion system Vgr protein OB-fold" evidence="2">
    <location>
        <begin position="387"/>
        <end position="449"/>
    </location>
</feature>
<comment type="similarity">
    <text evidence="1">Belongs to the VgrG protein family.</text>
</comment>
<dbReference type="InterPro" id="IPR017847">
    <property type="entry name" value="T6SS_RhsGE_Vgr_subset"/>
</dbReference>
<dbReference type="InterPro" id="IPR006533">
    <property type="entry name" value="T6SS_Vgr_RhsGE"/>
</dbReference>
<dbReference type="SUPFAM" id="SSF69279">
    <property type="entry name" value="Phage tail proteins"/>
    <property type="match status" value="2"/>
</dbReference>
<dbReference type="InterPro" id="IPR054030">
    <property type="entry name" value="Gp5_Vgr_C"/>
</dbReference>
<name>A0A1C6YX88_HAFAL</name>
<dbReference type="Gene3D" id="2.40.50.230">
    <property type="entry name" value="Gp5 N-terminal domain"/>
    <property type="match status" value="1"/>
</dbReference>
<dbReference type="InterPro" id="IPR006531">
    <property type="entry name" value="Gp5/Vgr_OB"/>
</dbReference>
<dbReference type="RefSeq" id="WP_168780272.1">
    <property type="nucleotide sequence ID" value="NZ_FMIQ01000014.1"/>
</dbReference>
<dbReference type="Pfam" id="PF05954">
    <property type="entry name" value="Phage_GPD"/>
    <property type="match status" value="1"/>
</dbReference>
<organism evidence="4 5">
    <name type="scientific">Hafnia alvei</name>
    <dbReference type="NCBI Taxonomy" id="569"/>
    <lineage>
        <taxon>Bacteria</taxon>
        <taxon>Pseudomonadati</taxon>
        <taxon>Pseudomonadota</taxon>
        <taxon>Gammaproteobacteria</taxon>
        <taxon>Enterobacterales</taxon>
        <taxon>Hafniaceae</taxon>
        <taxon>Hafnia</taxon>
    </lineage>
</organism>
<dbReference type="NCBIfam" id="TIGR01646">
    <property type="entry name" value="vgr_GE"/>
    <property type="match status" value="1"/>
</dbReference>
<evidence type="ECO:0000313" key="4">
    <source>
        <dbReference type="EMBL" id="SCM51476.1"/>
    </source>
</evidence>
<dbReference type="Gene3D" id="3.55.50.10">
    <property type="entry name" value="Baseplate protein-like domains"/>
    <property type="match status" value="1"/>
</dbReference>
<dbReference type="AlphaFoldDB" id="A0A1C6YX88"/>
<dbReference type="SUPFAM" id="SSF69349">
    <property type="entry name" value="Phage fibre proteins"/>
    <property type="match status" value="1"/>
</dbReference>
<evidence type="ECO:0000313" key="5">
    <source>
        <dbReference type="Proteomes" id="UP000094844"/>
    </source>
</evidence>
<dbReference type="Gene3D" id="2.30.110.50">
    <property type="match status" value="1"/>
</dbReference>
<dbReference type="SUPFAM" id="SSF69255">
    <property type="entry name" value="gp5 N-terminal domain-like"/>
    <property type="match status" value="1"/>
</dbReference>
<evidence type="ECO:0000259" key="3">
    <source>
        <dbReference type="Pfam" id="PF22178"/>
    </source>
</evidence>
<dbReference type="PANTHER" id="PTHR32305">
    <property type="match status" value="1"/>
</dbReference>
<dbReference type="PANTHER" id="PTHR32305:SF11">
    <property type="entry name" value="TYPE VI SECRETION SYSTEM SPIKE PROTEIN VGRG3"/>
    <property type="match status" value="1"/>
</dbReference>
<feature type="domain" description="Gp5/Type VI secretion system Vgr C-terminal trimerisation" evidence="3">
    <location>
        <begin position="466"/>
        <end position="569"/>
    </location>
</feature>
<dbReference type="InterPro" id="IPR037026">
    <property type="entry name" value="Vgr_OB-fold_dom_sf"/>
</dbReference>
<sequence>MIKNGMFFTFNIQGLASDSLRVVDFTFDEAVSELFDLQIQLVSFEQNIDLNSQLLRSATLKIWNSGVLQRKITGIIIHFERGQTGVRRTYWRARIKPEAWVLTLTQDSRIFHQLSFVQILSILLKQDNVRSQLQFFTSHPTHEYVTQKRETNWEFFNRLASQEGIIYWFDENESSGASLVCADSYQACLQGPDLVYNPEPIFPYKESVISDISIRAMSTSSKVIQKDRNWLNPEYRLRHEDSQSGAGKRSGFNIFESYGRFQYDASGTENTRYRMQAIQSNSLIGQAVSNCINVMPGKIFTVNSHPIESMNTGWQVISVRHRGSMPQSAEEESDGGANTLSNEISFVEQDCEWKKAFFYKPLSDGPEVATVVGPKGEEIYTNEYGCVKVAFHWNRYDPADDRASCWIRVAQGWNGGGFGFMAIPRIGHEVIVTYLDGDIDRPLITGCVYNPRSRPPLNLPADKTRTTFKTKTHKGDGFNELRFDDNLGKEEIYIHAQYDMKSEVLNRDILWVGKDKISHVLGQHHLRVEDEKRDLIKKDYSLNVEQTMHLKTGENLLIVNGDEFHLKTGSKIFLDAGAEITLKAGGNFICLDPSGIRTSEIVFMGEGSPGKGTDWDGKLPEDLQPGKNKAEFQPPMVEARPELENSLCIECLLNAIKSDASVVQGESV</sequence>